<feature type="region of interest" description="Disordered" evidence="1">
    <location>
        <begin position="266"/>
        <end position="315"/>
    </location>
</feature>
<evidence type="ECO:0000256" key="2">
    <source>
        <dbReference type="SAM" id="Phobius"/>
    </source>
</evidence>
<comment type="caution">
    <text evidence="4">The sequence shown here is derived from an EMBL/GenBank/DDBJ whole genome shotgun (WGS) entry which is preliminary data.</text>
</comment>
<keyword evidence="3" id="KW-0732">Signal</keyword>
<organism evidence="4 5">
    <name type="scientific">Streptomyces flavofungini</name>
    <dbReference type="NCBI Taxonomy" id="68200"/>
    <lineage>
        <taxon>Bacteria</taxon>
        <taxon>Bacillati</taxon>
        <taxon>Actinomycetota</taxon>
        <taxon>Actinomycetes</taxon>
        <taxon>Kitasatosporales</taxon>
        <taxon>Streptomycetaceae</taxon>
        <taxon>Streptomyces</taxon>
    </lineage>
</organism>
<protein>
    <recommendedName>
        <fullName evidence="6">Integral membrane protein</fullName>
    </recommendedName>
</protein>
<dbReference type="EMBL" id="JAEKOZ010000001">
    <property type="protein sequence ID" value="MBJ3805795.1"/>
    <property type="molecule type" value="Genomic_DNA"/>
</dbReference>
<proteinExistence type="predicted"/>
<feature type="chain" id="PRO_5045719044" description="Integral membrane protein" evidence="3">
    <location>
        <begin position="20"/>
        <end position="315"/>
    </location>
</feature>
<feature type="signal peptide" evidence="3">
    <location>
        <begin position="1"/>
        <end position="19"/>
    </location>
</feature>
<sequence length="315" mass="32834">MLLVLACLLVPVGAVSTWAKYEIEDADAYVATMAPLASDPAVRDAVTAAVTDSVAKEIHAGPLQSAVESFLRDAVHSFTETGAFQAAWNAANRAAHDAVQSALTHDSDGAVTIDLAPITEQVKHQLTEEGTPFANRIPVRHTEVTVMKAQDLSHFRKGFRMLQVAGLWLPVAAVLLAVGGILLAVRRRRAVTATALGAALGAGVLAAAVAVGRGLTLDDLPPDVSRAAAGAVYDALTDTLRTAAWVIVGVGLVVALGAWLSGRLPRGGPGVPRPHRPSRPFGTFRPFRPGTGPTPPQPAPPQPAPRSPASLREDL</sequence>
<evidence type="ECO:0000313" key="4">
    <source>
        <dbReference type="EMBL" id="MBJ3805795.1"/>
    </source>
</evidence>
<keyword evidence="2" id="KW-0812">Transmembrane</keyword>
<accession>A0ABS0WXZ5</accession>
<evidence type="ECO:0000256" key="1">
    <source>
        <dbReference type="SAM" id="MobiDB-lite"/>
    </source>
</evidence>
<gene>
    <name evidence="4" type="ORF">JGB26_01420</name>
</gene>
<keyword evidence="2" id="KW-0472">Membrane</keyword>
<feature type="transmembrane region" description="Helical" evidence="2">
    <location>
        <begin position="192"/>
        <end position="212"/>
    </location>
</feature>
<evidence type="ECO:0000256" key="3">
    <source>
        <dbReference type="SAM" id="SignalP"/>
    </source>
</evidence>
<dbReference type="Proteomes" id="UP000634780">
    <property type="component" value="Unassembled WGS sequence"/>
</dbReference>
<name>A0ABS0WXZ5_9ACTN</name>
<keyword evidence="2" id="KW-1133">Transmembrane helix</keyword>
<feature type="transmembrane region" description="Helical" evidence="2">
    <location>
        <begin position="242"/>
        <end position="260"/>
    </location>
</feature>
<feature type="compositionally biased region" description="Low complexity" evidence="1">
    <location>
        <begin position="279"/>
        <end position="291"/>
    </location>
</feature>
<evidence type="ECO:0008006" key="6">
    <source>
        <dbReference type="Google" id="ProtNLM"/>
    </source>
</evidence>
<reference evidence="4 5" key="1">
    <citation type="submission" date="2020-12" db="EMBL/GenBank/DDBJ databases">
        <title>Streptomyces typhae sp. nov., a novel endophytic actinomycete isolated from the root of cattail pollen (Typha angustifolia L.).</title>
        <authorList>
            <person name="Peng C."/>
            <person name="Liu C."/>
        </authorList>
    </citation>
    <scope>NUCLEOTIDE SEQUENCE [LARGE SCALE GENOMIC DNA]</scope>
    <source>
        <strain evidence="4 5">JCM 4753</strain>
    </source>
</reference>
<feature type="transmembrane region" description="Helical" evidence="2">
    <location>
        <begin position="165"/>
        <end position="185"/>
    </location>
</feature>
<feature type="compositionally biased region" description="Pro residues" evidence="1">
    <location>
        <begin position="292"/>
        <end position="306"/>
    </location>
</feature>
<keyword evidence="5" id="KW-1185">Reference proteome</keyword>
<evidence type="ECO:0000313" key="5">
    <source>
        <dbReference type="Proteomes" id="UP000634780"/>
    </source>
</evidence>